<dbReference type="InterPro" id="IPR007379">
    <property type="entry name" value="Tim44-like_dom"/>
</dbReference>
<gene>
    <name evidence="4" type="ORF">ACFOGJ_02420</name>
</gene>
<organism evidence="4 5">
    <name type="scientific">Marinibaculum pumilum</name>
    <dbReference type="NCBI Taxonomy" id="1766165"/>
    <lineage>
        <taxon>Bacteria</taxon>
        <taxon>Pseudomonadati</taxon>
        <taxon>Pseudomonadota</taxon>
        <taxon>Alphaproteobacteria</taxon>
        <taxon>Rhodospirillales</taxon>
        <taxon>Rhodospirillaceae</taxon>
        <taxon>Marinibaculum</taxon>
    </lineage>
</organism>
<dbReference type="Proteomes" id="UP001595528">
    <property type="component" value="Unassembled WGS sequence"/>
</dbReference>
<dbReference type="InterPro" id="IPR032710">
    <property type="entry name" value="NTF2-like_dom_sf"/>
</dbReference>
<reference evidence="5" key="1">
    <citation type="journal article" date="2019" name="Int. J. Syst. Evol. Microbiol.">
        <title>The Global Catalogue of Microorganisms (GCM) 10K type strain sequencing project: providing services to taxonomists for standard genome sequencing and annotation.</title>
        <authorList>
            <consortium name="The Broad Institute Genomics Platform"/>
            <consortium name="The Broad Institute Genome Sequencing Center for Infectious Disease"/>
            <person name="Wu L."/>
            <person name="Ma J."/>
        </authorList>
    </citation>
    <scope>NUCLEOTIDE SEQUENCE [LARGE SCALE GENOMIC DNA]</scope>
    <source>
        <strain evidence="5">KCTC 42964</strain>
    </source>
</reference>
<dbReference type="RefSeq" id="WP_379897828.1">
    <property type="nucleotide sequence ID" value="NZ_JBHRTR010000007.1"/>
</dbReference>
<protein>
    <submittedName>
        <fullName evidence="4">Tim44/TimA family putative adaptor protein</fullName>
    </submittedName>
</protein>
<keyword evidence="2" id="KW-0472">Membrane</keyword>
<dbReference type="PIRSF" id="PIRSF031890">
    <property type="entry name" value="UCP031890_transporter_Tim44"/>
    <property type="match status" value="1"/>
</dbReference>
<dbReference type="SMART" id="SM00978">
    <property type="entry name" value="Tim44"/>
    <property type="match status" value="1"/>
</dbReference>
<evidence type="ECO:0000313" key="4">
    <source>
        <dbReference type="EMBL" id="MFC3226063.1"/>
    </source>
</evidence>
<feature type="domain" description="Tim44-like" evidence="3">
    <location>
        <begin position="79"/>
        <end position="225"/>
    </location>
</feature>
<dbReference type="PANTHER" id="PTHR41542">
    <property type="entry name" value="BLL5807 PROTEIN"/>
    <property type="match status" value="1"/>
</dbReference>
<sequence>MGGDYQFLEILLLAMVAGFILLRLRGVLGRRTGHERPPRGLPGSRDVRNEDKDQDDEEEKIISLPERGARDGEEPEPAGPPGLAQVRRLDRNFSEQQFLQGAQAAYEMIVTAFAKGEKSELRPLLSDDVYRSFEEAIDARDRAGETHETTLIGIKSATISEANVTGRVAEVTVKIVAELMNQTKNAQGEVIGGSGNTIEIVAEYWTFRRDLSSSDPNWVLIATSDQQ</sequence>
<name>A0ABV7KUQ3_9PROT</name>
<dbReference type="Gene3D" id="3.10.450.240">
    <property type="match status" value="1"/>
</dbReference>
<keyword evidence="5" id="KW-1185">Reference proteome</keyword>
<feature type="transmembrane region" description="Helical" evidence="2">
    <location>
        <begin position="6"/>
        <end position="24"/>
    </location>
</feature>
<dbReference type="NCBIfam" id="NF033779">
    <property type="entry name" value="Tim44_TimA_adap"/>
    <property type="match status" value="1"/>
</dbReference>
<evidence type="ECO:0000256" key="1">
    <source>
        <dbReference type="SAM" id="MobiDB-lite"/>
    </source>
</evidence>
<comment type="caution">
    <text evidence="4">The sequence shown here is derived from an EMBL/GenBank/DDBJ whole genome shotgun (WGS) entry which is preliminary data.</text>
</comment>
<dbReference type="EMBL" id="JBHRTR010000007">
    <property type="protein sequence ID" value="MFC3226063.1"/>
    <property type="molecule type" value="Genomic_DNA"/>
</dbReference>
<dbReference type="InterPro" id="IPR016985">
    <property type="entry name" value="UCP031890_Tim44-rel"/>
</dbReference>
<keyword evidence="2" id="KW-0812">Transmembrane</keyword>
<keyword evidence="2" id="KW-1133">Transmembrane helix</keyword>
<evidence type="ECO:0000256" key="2">
    <source>
        <dbReference type="SAM" id="Phobius"/>
    </source>
</evidence>
<evidence type="ECO:0000259" key="3">
    <source>
        <dbReference type="SMART" id="SM00978"/>
    </source>
</evidence>
<dbReference type="PANTHER" id="PTHR41542:SF1">
    <property type="entry name" value="BLL5807 PROTEIN"/>
    <property type="match status" value="1"/>
</dbReference>
<dbReference type="Pfam" id="PF04280">
    <property type="entry name" value="Tim44"/>
    <property type="match status" value="1"/>
</dbReference>
<proteinExistence type="predicted"/>
<evidence type="ECO:0000313" key="5">
    <source>
        <dbReference type="Proteomes" id="UP001595528"/>
    </source>
</evidence>
<dbReference type="SUPFAM" id="SSF54427">
    <property type="entry name" value="NTF2-like"/>
    <property type="match status" value="1"/>
</dbReference>
<feature type="region of interest" description="Disordered" evidence="1">
    <location>
        <begin position="31"/>
        <end position="82"/>
    </location>
</feature>
<accession>A0ABV7KUQ3</accession>